<sequence>SFDAKEIGAFPVLIVVIAAGVAFAVGAGICAVIFFFHRLCQGTQRHENSNQRTAHAEPEDKEDELVMIDNAVYSGRRALPSPPYEEIAECLPPPTVKCSVEVKGIVFNFPTLNGTDVLIAEEDSVVKLPFTVMNTCDPSDQRMMIVAVKDTKTTLCQFPIQQLCVIPPGKSGCECMEQSGTYEFVYQADRSQNNKKITWEVAPTSQQNGTQTLTLDIWCPPHFAEGYVYRTAENTERTDLSFRFRAHSTTSSGCLIIKDAGSLPSDKPETEMTGVTLIAVVSTLGIFAFIASVIAGTYNIHKRKLQGVESGESDEVDRDVLADPPMEEQIENDHDAVPKPCLRPALPDNYLHPSVSTAVKDGSDDTRKMTPFYENSVLRSVGAAVKRTHPAASPSAQEQHVPDKSCDVSQAMASPRMTTVSKLSSLPHNERKPQASSSSTDWEDTVSHGDVMGTDEVTTMPVVDQEDDETATQPDALHDYIPMSRRLPQTTQIASDYVPMHRKHVGKPHRKVQKPSELRGKDTRHTPRASDEASGSIPMCRKAATCLRKEAEKSCDEEPIPLSRMRVKYQPKDEQKVSDSEMSVTERKENSLR</sequence>
<feature type="compositionally biased region" description="Basic residues" evidence="1">
    <location>
        <begin position="503"/>
        <end position="513"/>
    </location>
</feature>
<reference evidence="3 4" key="1">
    <citation type="journal article" date="2023" name="Sci. Data">
        <title>Genome assembly of the Korean intertidal mud-creeper Batillaria attramentaria.</title>
        <authorList>
            <person name="Patra A.K."/>
            <person name="Ho P.T."/>
            <person name="Jun S."/>
            <person name="Lee S.J."/>
            <person name="Kim Y."/>
            <person name="Won Y.J."/>
        </authorList>
    </citation>
    <scope>NUCLEOTIDE SEQUENCE [LARGE SCALE GENOMIC DNA]</scope>
    <source>
        <strain evidence="3">Wonlab-2016</strain>
    </source>
</reference>
<accession>A0ABD0JP82</accession>
<organism evidence="3 4">
    <name type="scientific">Batillaria attramentaria</name>
    <dbReference type="NCBI Taxonomy" id="370345"/>
    <lineage>
        <taxon>Eukaryota</taxon>
        <taxon>Metazoa</taxon>
        <taxon>Spiralia</taxon>
        <taxon>Lophotrochozoa</taxon>
        <taxon>Mollusca</taxon>
        <taxon>Gastropoda</taxon>
        <taxon>Caenogastropoda</taxon>
        <taxon>Sorbeoconcha</taxon>
        <taxon>Cerithioidea</taxon>
        <taxon>Batillariidae</taxon>
        <taxon>Batillaria</taxon>
    </lineage>
</organism>
<feature type="compositionally biased region" description="Basic and acidic residues" evidence="1">
    <location>
        <begin position="514"/>
        <end position="531"/>
    </location>
</feature>
<evidence type="ECO:0000256" key="2">
    <source>
        <dbReference type="SAM" id="Phobius"/>
    </source>
</evidence>
<feature type="region of interest" description="Disordered" evidence="1">
    <location>
        <begin position="503"/>
        <end position="593"/>
    </location>
</feature>
<comment type="caution">
    <text evidence="3">The sequence shown here is derived from an EMBL/GenBank/DDBJ whole genome shotgun (WGS) entry which is preliminary data.</text>
</comment>
<feature type="compositionally biased region" description="Basic and acidic residues" evidence="1">
    <location>
        <begin position="547"/>
        <end position="556"/>
    </location>
</feature>
<dbReference type="Proteomes" id="UP001519460">
    <property type="component" value="Unassembled WGS sequence"/>
</dbReference>
<feature type="region of interest" description="Disordered" evidence="1">
    <location>
        <begin position="386"/>
        <end position="448"/>
    </location>
</feature>
<feature type="non-terminal residue" evidence="3">
    <location>
        <position position="1"/>
    </location>
</feature>
<feature type="transmembrane region" description="Helical" evidence="2">
    <location>
        <begin position="275"/>
        <end position="298"/>
    </location>
</feature>
<feature type="compositionally biased region" description="Polar residues" evidence="1">
    <location>
        <begin position="407"/>
        <end position="427"/>
    </location>
</feature>
<feature type="transmembrane region" description="Helical" evidence="2">
    <location>
        <begin position="12"/>
        <end position="36"/>
    </location>
</feature>
<keyword evidence="2" id="KW-0812">Transmembrane</keyword>
<name>A0ABD0JP82_9CAEN</name>
<keyword evidence="2" id="KW-1133">Transmembrane helix</keyword>
<evidence type="ECO:0000313" key="4">
    <source>
        <dbReference type="Proteomes" id="UP001519460"/>
    </source>
</evidence>
<dbReference type="AlphaFoldDB" id="A0ABD0JP82"/>
<keyword evidence="2" id="KW-0472">Membrane</keyword>
<protein>
    <submittedName>
        <fullName evidence="3">Uncharacterized protein</fullName>
    </submittedName>
</protein>
<evidence type="ECO:0000256" key="1">
    <source>
        <dbReference type="SAM" id="MobiDB-lite"/>
    </source>
</evidence>
<dbReference type="EMBL" id="JACVVK020000364">
    <property type="protein sequence ID" value="KAK7476826.1"/>
    <property type="molecule type" value="Genomic_DNA"/>
</dbReference>
<gene>
    <name evidence="3" type="ORF">BaRGS_00031908</name>
</gene>
<feature type="compositionally biased region" description="Basic and acidic residues" evidence="1">
    <location>
        <begin position="570"/>
        <end position="593"/>
    </location>
</feature>
<keyword evidence="4" id="KW-1185">Reference proteome</keyword>
<evidence type="ECO:0000313" key="3">
    <source>
        <dbReference type="EMBL" id="KAK7476826.1"/>
    </source>
</evidence>
<proteinExistence type="predicted"/>